<dbReference type="Proteomes" id="UP000818624">
    <property type="component" value="Chromosome 1"/>
</dbReference>
<accession>A0ABY8EN17</accession>
<proteinExistence type="inferred from homology"/>
<name>A0ABY8EN17_MALFU</name>
<protein>
    <submittedName>
        <fullName evidence="3">Uncharacterized protein</fullName>
    </submittedName>
</protein>
<evidence type="ECO:0000256" key="2">
    <source>
        <dbReference type="SAM" id="MobiDB-lite"/>
    </source>
</evidence>
<keyword evidence="4" id="KW-1185">Reference proteome</keyword>
<feature type="region of interest" description="Disordered" evidence="2">
    <location>
        <begin position="262"/>
        <end position="301"/>
    </location>
</feature>
<feature type="region of interest" description="Disordered" evidence="2">
    <location>
        <begin position="180"/>
        <end position="211"/>
    </location>
</feature>
<evidence type="ECO:0000313" key="3">
    <source>
        <dbReference type="EMBL" id="WFD46962.1"/>
    </source>
</evidence>
<gene>
    <name evidence="3" type="ORF">GLX27_001606</name>
</gene>
<sequence>MGVDARPLRSDERAVVEQYASGAPDDASVAQWPTVRAAIAAQIAENTRALPADAAPTLHRAAPLAPLLRADAAADGAAPSEAARELLMDEHGIDASDLHDFYPARTSPPPSGTWDVRLDGEALAQAERSVCEALDEFDTAPPATVQRLAELVLRPTYTTRSKYLAALERVVRVSGTLRAYDAAGGDRDGGDGDASDAALDPPWAQSRAASAEAEPIFSPIPFLHGGADAPEDAPTQRAAGLAAPGDAEAVYRVPEGRVDELDTAEAPETHGGVADRVAPLSAATSVPDEGGGAKRVRSEAR</sequence>
<organism evidence="3 4">
    <name type="scientific">Malassezia furfur</name>
    <name type="common">Pityriasis versicolor infection agent</name>
    <name type="synonym">Pityrosporum furfur</name>
    <dbReference type="NCBI Taxonomy" id="55194"/>
    <lineage>
        <taxon>Eukaryota</taxon>
        <taxon>Fungi</taxon>
        <taxon>Dikarya</taxon>
        <taxon>Basidiomycota</taxon>
        <taxon>Ustilaginomycotina</taxon>
        <taxon>Malasseziomycetes</taxon>
        <taxon>Malasseziales</taxon>
        <taxon>Malasseziaceae</taxon>
        <taxon>Malassezia</taxon>
    </lineage>
</organism>
<dbReference type="PANTHER" id="PTHR16487">
    <property type="entry name" value="PPP4R2-RELATED PROTEIN"/>
    <property type="match status" value="1"/>
</dbReference>
<dbReference type="InterPro" id="IPR015267">
    <property type="entry name" value="PPP4R2"/>
</dbReference>
<dbReference type="EMBL" id="CP046234">
    <property type="protein sequence ID" value="WFD46962.1"/>
    <property type="molecule type" value="Genomic_DNA"/>
</dbReference>
<evidence type="ECO:0000256" key="1">
    <source>
        <dbReference type="ARBA" id="ARBA00009207"/>
    </source>
</evidence>
<reference evidence="3 4" key="1">
    <citation type="journal article" date="2020" name="Elife">
        <title>Loss of centromere function drives karyotype evolution in closely related Malassezia species.</title>
        <authorList>
            <person name="Sankaranarayanan S.R."/>
            <person name="Ianiri G."/>
            <person name="Coelho M.A."/>
            <person name="Reza M.H."/>
            <person name="Thimmappa B.C."/>
            <person name="Ganguly P."/>
            <person name="Vadnala R.N."/>
            <person name="Sun S."/>
            <person name="Siddharthan R."/>
            <person name="Tellgren-Roth C."/>
            <person name="Dawson T.L."/>
            <person name="Heitman J."/>
            <person name="Sanyal K."/>
        </authorList>
    </citation>
    <scope>NUCLEOTIDE SEQUENCE [LARGE SCALE GENOMIC DNA]</scope>
    <source>
        <strain evidence="3">CBS14141</strain>
    </source>
</reference>
<evidence type="ECO:0000313" key="4">
    <source>
        <dbReference type="Proteomes" id="UP000818624"/>
    </source>
</evidence>
<comment type="similarity">
    <text evidence="1">Belongs to the PPP4R2 family.</text>
</comment>
<dbReference type="PANTHER" id="PTHR16487:SF0">
    <property type="entry name" value="PROTEIN PHOSPHATASE 4 REGULATORY SUBUNIT 2-RELATED"/>
    <property type="match status" value="1"/>
</dbReference>